<comment type="caution">
    <text evidence="3">The sequence shown here is derived from an EMBL/GenBank/DDBJ whole genome shotgun (WGS) entry which is preliminary data.</text>
</comment>
<sequence length="428" mass="43650">MESARADGAWETAAELPGSAADFVHGEVAAGTDGAATAVWSGTQNDVTRLYGSRTEWPALAVSGSTVPGTAALRGTTASSTAWAPTWQLTRPTSSWSLVLTDSAGRTVRTLTGTADGLTVAPTWNGRTGSGVHAPNGPLKWKLSATSTDATSATVLASGTLTVTGGAAVSRDFGGTSATPDGTGDLLTLNSSGGLTFQLGKRSSGTFSGKLSGSGWATSIKAIPFGDLSGDRCNDVLVRLSSGSLRLYKPGCGKAVTPSTSYTSLGTGWGQYNLLTSPGDISGDGRPDLIARSSSTGAVYLYKGTSTGKLSSRVKLYSDWSGYKKIVGVGDITGDGIGDLIAQNKANDLYRYTGTGSGTFRARAKVFSAWGSSYNTVVGVGDITGDGKADIVSRDTSGNVWRNNGTGTGSFSSRTKIATGWGGYKSLS</sequence>
<name>A0A7W2CXU5_9ACTN</name>
<keyword evidence="1" id="KW-0732">Signal</keyword>
<dbReference type="Proteomes" id="UP000586976">
    <property type="component" value="Unassembled WGS sequence"/>
</dbReference>
<dbReference type="Pfam" id="PF13860">
    <property type="entry name" value="FlgD_ig"/>
    <property type="match status" value="1"/>
</dbReference>
<dbReference type="SUPFAM" id="SSF69318">
    <property type="entry name" value="Integrin alpha N-terminal domain"/>
    <property type="match status" value="1"/>
</dbReference>
<protein>
    <submittedName>
        <fullName evidence="3">VCBS repeat-containing protein</fullName>
    </submittedName>
</protein>
<dbReference type="AlphaFoldDB" id="A0A7W2CXU5"/>
<dbReference type="InterPro" id="IPR028994">
    <property type="entry name" value="Integrin_alpha_N"/>
</dbReference>
<dbReference type="PANTHER" id="PTHR46580:SF4">
    <property type="entry name" value="ATP_GTP-BINDING PROTEIN"/>
    <property type="match status" value="1"/>
</dbReference>
<accession>A0A7W2CXU5</accession>
<evidence type="ECO:0000313" key="3">
    <source>
        <dbReference type="EMBL" id="MBA4861066.1"/>
    </source>
</evidence>
<evidence type="ECO:0000259" key="2">
    <source>
        <dbReference type="Pfam" id="PF13860"/>
    </source>
</evidence>
<dbReference type="Gene3D" id="2.60.40.4070">
    <property type="match status" value="1"/>
</dbReference>
<evidence type="ECO:0000313" key="4">
    <source>
        <dbReference type="Proteomes" id="UP000586976"/>
    </source>
</evidence>
<organism evidence="3 4">
    <name type="scientific">Streptomyces himalayensis subsp. aureolus</name>
    <dbReference type="NCBI Taxonomy" id="2758039"/>
    <lineage>
        <taxon>Bacteria</taxon>
        <taxon>Bacillati</taxon>
        <taxon>Actinomycetota</taxon>
        <taxon>Actinomycetes</taxon>
        <taxon>Kitasatosporales</taxon>
        <taxon>Streptomycetaceae</taxon>
        <taxon>Streptomyces</taxon>
        <taxon>Streptomyces himalayensis</taxon>
    </lineage>
</organism>
<dbReference type="InterPro" id="IPR025965">
    <property type="entry name" value="FlgD/Vpr_Ig-like"/>
</dbReference>
<dbReference type="InterPro" id="IPR013517">
    <property type="entry name" value="FG-GAP"/>
</dbReference>
<evidence type="ECO:0000256" key="1">
    <source>
        <dbReference type="ARBA" id="ARBA00022729"/>
    </source>
</evidence>
<proteinExistence type="predicted"/>
<gene>
    <name evidence="3" type="ORF">H1V43_06655</name>
</gene>
<reference evidence="3 4" key="1">
    <citation type="submission" date="2020-07" db="EMBL/GenBank/DDBJ databases">
        <title>Streptomyces isolated from Indian soil.</title>
        <authorList>
            <person name="Mandal S."/>
            <person name="Maiti P.K."/>
        </authorList>
    </citation>
    <scope>NUCLEOTIDE SEQUENCE [LARGE SCALE GENOMIC DNA]</scope>
    <source>
        <strain evidence="3 4">PSKA54</strain>
    </source>
</reference>
<dbReference type="Gene3D" id="2.130.10.130">
    <property type="entry name" value="Integrin alpha, N-terminal"/>
    <property type="match status" value="1"/>
</dbReference>
<keyword evidence="4" id="KW-1185">Reference proteome</keyword>
<dbReference type="PANTHER" id="PTHR46580">
    <property type="entry name" value="SENSOR KINASE-RELATED"/>
    <property type="match status" value="1"/>
</dbReference>
<feature type="domain" description="FlgD/Vpr Ig-like" evidence="2">
    <location>
        <begin position="86"/>
        <end position="148"/>
    </location>
</feature>
<dbReference type="Pfam" id="PF13517">
    <property type="entry name" value="FG-GAP_3"/>
    <property type="match status" value="1"/>
</dbReference>
<dbReference type="EMBL" id="JACEQY010000004">
    <property type="protein sequence ID" value="MBA4861066.1"/>
    <property type="molecule type" value="Genomic_DNA"/>
</dbReference>